<evidence type="ECO:0000313" key="2">
    <source>
        <dbReference type="EMBL" id="PWI73415.1"/>
    </source>
</evidence>
<comment type="caution">
    <text evidence="2">The sequence shown here is derived from an EMBL/GenBank/DDBJ whole genome shotgun (WGS) entry which is preliminary data.</text>
</comment>
<organism evidence="2 3">
    <name type="scientific">Purpureocillium lilacinum</name>
    <name type="common">Paecilomyces lilacinus</name>
    <dbReference type="NCBI Taxonomy" id="33203"/>
    <lineage>
        <taxon>Eukaryota</taxon>
        <taxon>Fungi</taxon>
        <taxon>Dikarya</taxon>
        <taxon>Ascomycota</taxon>
        <taxon>Pezizomycotina</taxon>
        <taxon>Sordariomycetes</taxon>
        <taxon>Hypocreomycetidae</taxon>
        <taxon>Hypocreales</taxon>
        <taxon>Ophiocordycipitaceae</taxon>
        <taxon>Purpureocillium</taxon>
    </lineage>
</organism>
<evidence type="ECO:0000256" key="1">
    <source>
        <dbReference type="SAM" id="MobiDB-lite"/>
    </source>
</evidence>
<gene>
    <name evidence="2" type="ORF">PCL_10430</name>
</gene>
<reference evidence="2 3" key="1">
    <citation type="journal article" date="2016" name="Front. Microbiol.">
        <title>Genome and transcriptome sequences reveal the specific parasitism of the nematophagous Purpureocillium lilacinum 36-1.</title>
        <authorList>
            <person name="Xie J."/>
            <person name="Li S."/>
            <person name="Mo C."/>
            <person name="Xiao X."/>
            <person name="Peng D."/>
            <person name="Wang G."/>
            <person name="Xiao Y."/>
        </authorList>
    </citation>
    <scope>NUCLEOTIDE SEQUENCE [LARGE SCALE GENOMIC DNA]</scope>
    <source>
        <strain evidence="2 3">36-1</strain>
    </source>
</reference>
<dbReference type="AlphaFoldDB" id="A0A2U3EFW4"/>
<protein>
    <submittedName>
        <fullName evidence="2">Uncharacterized protein</fullName>
    </submittedName>
</protein>
<sequence>MRVLCITCGAALERVTWKVSGPLRHVSFTAQVLGGVGARRSTPPAPGSTGSCLELPPTSPPPVAGTSSCGANPECSCTAAASVDTLKHRATATAVDDPEGQPLAVRRCLERWLLPLQRFKEAPSLQFGHGALQPTSDSNSSTCAINTTHHHSVP</sequence>
<name>A0A2U3EFW4_PURLI</name>
<proteinExistence type="predicted"/>
<accession>A0A2U3EFW4</accession>
<feature type="region of interest" description="Disordered" evidence="1">
    <location>
        <begin position="130"/>
        <end position="154"/>
    </location>
</feature>
<evidence type="ECO:0000313" key="3">
    <source>
        <dbReference type="Proteomes" id="UP000245956"/>
    </source>
</evidence>
<dbReference type="Proteomes" id="UP000245956">
    <property type="component" value="Unassembled WGS sequence"/>
</dbReference>
<feature type="compositionally biased region" description="Polar residues" evidence="1">
    <location>
        <begin position="133"/>
        <end position="147"/>
    </location>
</feature>
<feature type="region of interest" description="Disordered" evidence="1">
    <location>
        <begin position="36"/>
        <end position="66"/>
    </location>
</feature>
<dbReference type="EMBL" id="LCWV01000005">
    <property type="protein sequence ID" value="PWI73415.1"/>
    <property type="molecule type" value="Genomic_DNA"/>
</dbReference>